<proteinExistence type="predicted"/>
<sequence length="224" mass="25136">MMAFRMVREGFQARANHEERAMLSSLARDVVVLLGSDVEHEAERRAQAYDLDDPLAQFEADIADIAESIAAENEPQVNQPFDQALDRLLPDMSEDPDEAASLRDLTENSIAAAKIENLVTFYQDLEDVPDDQDEITLRGDQASAWLAALNDIRLVLAARLEIDDDESASDVYRRAGMFTTSGSRDTDNLPEIQTSDDVLVVLYSMTTWWQDSLVSAVRRKGLRR</sequence>
<evidence type="ECO:0000313" key="2">
    <source>
        <dbReference type="Proteomes" id="UP001243212"/>
    </source>
</evidence>
<reference evidence="1 2" key="1">
    <citation type="submission" date="2023-07" db="EMBL/GenBank/DDBJ databases">
        <title>Sequencing the genomes of 1000 actinobacteria strains.</title>
        <authorList>
            <person name="Klenk H.-P."/>
        </authorList>
    </citation>
    <scope>NUCLEOTIDE SEQUENCE [LARGE SCALE GENOMIC DNA]</scope>
    <source>
        <strain evidence="1 2">DSM 17163</strain>
    </source>
</reference>
<protein>
    <submittedName>
        <fullName evidence="1">Membrane protein YccC</fullName>
    </submittedName>
</protein>
<evidence type="ECO:0000313" key="1">
    <source>
        <dbReference type="EMBL" id="MDP9805716.1"/>
    </source>
</evidence>
<dbReference type="EMBL" id="JAUSQX010000001">
    <property type="protein sequence ID" value="MDP9805716.1"/>
    <property type="molecule type" value="Genomic_DNA"/>
</dbReference>
<dbReference type="Proteomes" id="UP001243212">
    <property type="component" value="Unassembled WGS sequence"/>
</dbReference>
<comment type="caution">
    <text evidence="1">The sequence shown here is derived from an EMBL/GenBank/DDBJ whole genome shotgun (WGS) entry which is preliminary data.</text>
</comment>
<dbReference type="RefSeq" id="WP_307681983.1">
    <property type="nucleotide sequence ID" value="NZ_JAUSQX010000001.1"/>
</dbReference>
<gene>
    <name evidence="1" type="ORF">J2S70_000298</name>
</gene>
<name>A0ABT9NEA1_9ACTO</name>
<accession>A0ABT9NEA1</accession>
<keyword evidence="2" id="KW-1185">Reference proteome</keyword>
<organism evidence="1 2">
    <name type="scientific">Trueperella bonasi</name>
    <dbReference type="NCBI Taxonomy" id="312286"/>
    <lineage>
        <taxon>Bacteria</taxon>
        <taxon>Bacillati</taxon>
        <taxon>Actinomycetota</taxon>
        <taxon>Actinomycetes</taxon>
        <taxon>Actinomycetales</taxon>
        <taxon>Actinomycetaceae</taxon>
        <taxon>Trueperella</taxon>
    </lineage>
</organism>
<dbReference type="Pfam" id="PF09438">
    <property type="entry name" value="DUF2017"/>
    <property type="match status" value="1"/>
</dbReference>
<dbReference type="InterPro" id="IPR018561">
    <property type="entry name" value="AosR"/>
</dbReference>